<dbReference type="AlphaFoldDB" id="A0AAV7N057"/>
<accession>A0AAV7N057</accession>
<dbReference type="Proteomes" id="UP001066276">
    <property type="component" value="Chromosome 9"/>
</dbReference>
<evidence type="ECO:0000313" key="1">
    <source>
        <dbReference type="EMBL" id="KAJ1109403.1"/>
    </source>
</evidence>
<proteinExistence type="predicted"/>
<protein>
    <submittedName>
        <fullName evidence="1">Uncharacterized protein</fullName>
    </submittedName>
</protein>
<keyword evidence="2" id="KW-1185">Reference proteome</keyword>
<gene>
    <name evidence="1" type="ORF">NDU88_006764</name>
</gene>
<name>A0AAV7N057_PLEWA</name>
<sequence>MRPGRRDHLLALHLEWPVSQEDHSAAAPIGLEWLRARGPPSMRGGVLLCPRWSPGVTGLHPVCLGLRRRADMRRASHRRFLEVFLVILVEMSWHLRFYTIHGFCCALIPNLTLLVRVTCLPHNCWRVWRPFDLLAWLGSELSRSGVLRILFWWSFVAGI</sequence>
<dbReference type="EMBL" id="JANPWB010000013">
    <property type="protein sequence ID" value="KAJ1109403.1"/>
    <property type="molecule type" value="Genomic_DNA"/>
</dbReference>
<organism evidence="1 2">
    <name type="scientific">Pleurodeles waltl</name>
    <name type="common">Iberian ribbed newt</name>
    <dbReference type="NCBI Taxonomy" id="8319"/>
    <lineage>
        <taxon>Eukaryota</taxon>
        <taxon>Metazoa</taxon>
        <taxon>Chordata</taxon>
        <taxon>Craniata</taxon>
        <taxon>Vertebrata</taxon>
        <taxon>Euteleostomi</taxon>
        <taxon>Amphibia</taxon>
        <taxon>Batrachia</taxon>
        <taxon>Caudata</taxon>
        <taxon>Salamandroidea</taxon>
        <taxon>Salamandridae</taxon>
        <taxon>Pleurodelinae</taxon>
        <taxon>Pleurodeles</taxon>
    </lineage>
</organism>
<comment type="caution">
    <text evidence="1">The sequence shown here is derived from an EMBL/GenBank/DDBJ whole genome shotgun (WGS) entry which is preliminary data.</text>
</comment>
<reference evidence="1" key="1">
    <citation type="journal article" date="2022" name="bioRxiv">
        <title>Sequencing and chromosome-scale assembly of the giantPleurodeles waltlgenome.</title>
        <authorList>
            <person name="Brown T."/>
            <person name="Elewa A."/>
            <person name="Iarovenko S."/>
            <person name="Subramanian E."/>
            <person name="Araus A.J."/>
            <person name="Petzold A."/>
            <person name="Susuki M."/>
            <person name="Suzuki K.-i.T."/>
            <person name="Hayashi T."/>
            <person name="Toyoda A."/>
            <person name="Oliveira C."/>
            <person name="Osipova E."/>
            <person name="Leigh N.D."/>
            <person name="Simon A."/>
            <person name="Yun M.H."/>
        </authorList>
    </citation>
    <scope>NUCLEOTIDE SEQUENCE</scope>
    <source>
        <strain evidence="1">20211129_DDA</strain>
        <tissue evidence="1">Liver</tissue>
    </source>
</reference>
<evidence type="ECO:0000313" key="2">
    <source>
        <dbReference type="Proteomes" id="UP001066276"/>
    </source>
</evidence>